<accession>A0A6C0DQ82</accession>
<organism evidence="1">
    <name type="scientific">viral metagenome</name>
    <dbReference type="NCBI Taxonomy" id="1070528"/>
    <lineage>
        <taxon>unclassified sequences</taxon>
        <taxon>metagenomes</taxon>
        <taxon>organismal metagenomes</taxon>
    </lineage>
</organism>
<dbReference type="EMBL" id="MN739659">
    <property type="protein sequence ID" value="QHT18713.1"/>
    <property type="molecule type" value="Genomic_DNA"/>
</dbReference>
<proteinExistence type="predicted"/>
<reference evidence="1" key="1">
    <citation type="journal article" date="2020" name="Nature">
        <title>Giant virus diversity and host interactions through global metagenomics.</title>
        <authorList>
            <person name="Schulz F."/>
            <person name="Roux S."/>
            <person name="Paez-Espino D."/>
            <person name="Jungbluth S."/>
            <person name="Walsh D.A."/>
            <person name="Denef V.J."/>
            <person name="McMahon K.D."/>
            <person name="Konstantinidis K.T."/>
            <person name="Eloe-Fadrosh E.A."/>
            <person name="Kyrpides N.C."/>
            <person name="Woyke T."/>
        </authorList>
    </citation>
    <scope>NUCLEOTIDE SEQUENCE</scope>
    <source>
        <strain evidence="1">GVMAG-M-3300023174-49</strain>
    </source>
</reference>
<evidence type="ECO:0000313" key="1">
    <source>
        <dbReference type="EMBL" id="QHT18713.1"/>
    </source>
</evidence>
<dbReference type="AlphaFoldDB" id="A0A6C0DQ82"/>
<protein>
    <submittedName>
        <fullName evidence="1">Uncharacterized protein</fullName>
    </submittedName>
</protein>
<sequence length="114" mass="12665">MNQYIFNNINGELVGGVSIKNQIKSDKNNFMGGGSDEETGINVGEARFNNLVVPAGLYTSSQMGGKSNKKEVESECISDGLYEKLFGMVRYDIPTKNRKTKKNYVVKNKSKKTM</sequence>
<name>A0A6C0DQ82_9ZZZZ</name>